<organism evidence="26">
    <name type="scientific">Nematostella vectensis</name>
    <name type="common">Starlet sea anemone</name>
    <dbReference type="NCBI Taxonomy" id="45351"/>
    <lineage>
        <taxon>Eukaryota</taxon>
        <taxon>Metazoa</taxon>
        <taxon>Cnidaria</taxon>
        <taxon>Anthozoa</taxon>
        <taxon>Hexacorallia</taxon>
        <taxon>Actiniaria</taxon>
        <taxon>Edwardsiidae</taxon>
        <taxon>Nematostella</taxon>
    </lineage>
</organism>
<feature type="compositionally biased region" description="Basic and acidic residues" evidence="24">
    <location>
        <begin position="1456"/>
        <end position="1513"/>
    </location>
</feature>
<evidence type="ECO:0000256" key="14">
    <source>
        <dbReference type="ARBA" id="ARBA00022989"/>
    </source>
</evidence>
<dbReference type="InterPro" id="IPR003598">
    <property type="entry name" value="Ig_sub2"/>
</dbReference>
<dbReference type="EMBL" id="GAMZ01000002">
    <property type="protein sequence ID" value="JAB84475.1"/>
    <property type="molecule type" value="mRNA"/>
</dbReference>
<evidence type="ECO:0000256" key="19">
    <source>
        <dbReference type="ARBA" id="ARBA00023180"/>
    </source>
</evidence>
<dbReference type="Gene3D" id="3.80.10.10">
    <property type="entry name" value="Ribonuclease Inhibitor"/>
    <property type="match status" value="1"/>
</dbReference>
<dbReference type="SMART" id="SM00409">
    <property type="entry name" value="IG"/>
    <property type="match status" value="4"/>
</dbReference>
<evidence type="ECO:0000256" key="20">
    <source>
        <dbReference type="ARBA" id="ARBA00023319"/>
    </source>
</evidence>
<evidence type="ECO:0000256" key="23">
    <source>
        <dbReference type="PIRSR" id="PIRSR619791-2"/>
    </source>
</evidence>
<dbReference type="InterPro" id="IPR032675">
    <property type="entry name" value="LRR_dom_sf"/>
</dbReference>
<evidence type="ECO:0000256" key="6">
    <source>
        <dbReference type="ARBA" id="ARBA00022525"/>
    </source>
</evidence>
<dbReference type="GO" id="GO:0006979">
    <property type="term" value="P:response to oxidative stress"/>
    <property type="evidence" value="ECO:0007669"/>
    <property type="project" value="InterPro"/>
</dbReference>
<evidence type="ECO:0000256" key="12">
    <source>
        <dbReference type="ARBA" id="ARBA00022737"/>
    </source>
</evidence>
<dbReference type="SUPFAM" id="SSF48113">
    <property type="entry name" value="Heme-dependent peroxidases"/>
    <property type="match status" value="1"/>
</dbReference>
<evidence type="ECO:0000256" key="1">
    <source>
        <dbReference type="ARBA" id="ARBA00001970"/>
    </source>
</evidence>
<dbReference type="Pfam" id="PF13855">
    <property type="entry name" value="LRR_8"/>
    <property type="match status" value="2"/>
</dbReference>
<dbReference type="FunFam" id="2.60.40.10:FF:000032">
    <property type="entry name" value="palladin isoform X1"/>
    <property type="match status" value="1"/>
</dbReference>
<dbReference type="SUPFAM" id="SSF48726">
    <property type="entry name" value="Immunoglobulin"/>
    <property type="match status" value="4"/>
</dbReference>
<evidence type="ECO:0000256" key="17">
    <source>
        <dbReference type="ARBA" id="ARBA00023136"/>
    </source>
</evidence>
<dbReference type="InterPro" id="IPR007110">
    <property type="entry name" value="Ig-like_dom"/>
</dbReference>
<keyword evidence="16 23" id="KW-0408">Iron</keyword>
<dbReference type="InterPro" id="IPR037120">
    <property type="entry name" value="Haem_peroxidase_sf_animal"/>
</dbReference>
<evidence type="ECO:0000313" key="26">
    <source>
        <dbReference type="EMBL" id="JAB84475.1"/>
    </source>
</evidence>
<evidence type="ECO:0000256" key="18">
    <source>
        <dbReference type="ARBA" id="ARBA00023157"/>
    </source>
</evidence>
<evidence type="ECO:0000256" key="10">
    <source>
        <dbReference type="ARBA" id="ARBA00022723"/>
    </source>
</evidence>
<dbReference type="InterPro" id="IPR000483">
    <property type="entry name" value="Cys-rich_flank_reg_C"/>
</dbReference>
<protein>
    <recommendedName>
        <fullName evidence="22">Cell adhesion molecule-related/down-regulated by oncogenes</fullName>
    </recommendedName>
</protein>
<dbReference type="GO" id="GO:0046872">
    <property type="term" value="F:metal ion binding"/>
    <property type="evidence" value="ECO:0007669"/>
    <property type="project" value="UniProtKB-KW"/>
</dbReference>
<dbReference type="FunFam" id="2.60.40.10:FF:000273">
    <property type="entry name" value="contactin-3 isoform X1"/>
    <property type="match status" value="2"/>
</dbReference>
<dbReference type="FunFam" id="2.60.40.10:FF:000248">
    <property type="entry name" value="peroxidasin homolog"/>
    <property type="match status" value="1"/>
</dbReference>
<evidence type="ECO:0000256" key="16">
    <source>
        <dbReference type="ARBA" id="ARBA00023004"/>
    </source>
</evidence>
<dbReference type="GO" id="GO:0004601">
    <property type="term" value="F:peroxidase activity"/>
    <property type="evidence" value="ECO:0007669"/>
    <property type="project" value="InterPro"/>
</dbReference>
<dbReference type="InterPro" id="IPR003599">
    <property type="entry name" value="Ig_sub"/>
</dbReference>
<evidence type="ECO:0000256" key="11">
    <source>
        <dbReference type="ARBA" id="ARBA00022729"/>
    </source>
</evidence>
<keyword evidence="17" id="KW-0472">Membrane</keyword>
<evidence type="ECO:0000256" key="13">
    <source>
        <dbReference type="ARBA" id="ARBA00022837"/>
    </source>
</evidence>
<feature type="domain" description="Ig-like" evidence="25">
    <location>
        <begin position="357"/>
        <end position="446"/>
    </location>
</feature>
<evidence type="ECO:0000256" key="4">
    <source>
        <dbReference type="ARBA" id="ARBA00004613"/>
    </source>
</evidence>
<evidence type="ECO:0000256" key="7">
    <source>
        <dbReference type="ARBA" id="ARBA00022614"/>
    </source>
</evidence>
<keyword evidence="14" id="KW-1133">Transmembrane helix</keyword>
<dbReference type="Pfam" id="PF03098">
    <property type="entry name" value="An_peroxidase"/>
    <property type="match status" value="1"/>
</dbReference>
<comment type="cofactor">
    <cofactor evidence="1">
        <name>heme b</name>
        <dbReference type="ChEBI" id="CHEBI:60344"/>
    </cofactor>
</comment>
<dbReference type="PRINTS" id="PR00457">
    <property type="entry name" value="ANPEROXIDASE"/>
</dbReference>
<feature type="region of interest" description="Disordered" evidence="24">
    <location>
        <begin position="1441"/>
        <end position="1522"/>
    </location>
</feature>
<sequence>CLFIASRQSPSEFRASELASPKMSSGLGTLFVPREIVLILLLVCLCRWVQGCPDTCLCYRTSEGPTVRCNHQSLRRIPRVPSTTVVLDLRFNNISEVKRGDLAGLHYLTTLLLSNNAIQRFDPEAFHGLTSLRYLYLFSNRLRTLPRDVFRGLHNLEQLYLHFNDIQTIRADAFIGLGRLERLYIQHNRLRTVPRGLFKDLRLLRRLRLDSNELVCNCDLLWLSKLLRRTPNTETAATCHEPAELSGRAIVRLTPRELRCSPPKIVKFPSSIEVSVSSEVVSFKCKAVGTPAPQISWRKDRQPLPSDGRHVVRPDGTLDILRPQVEDEGNYECLARNDAGEQVTEASLRYYGRDAVPQLTRYPRAQVDTLEGNSVTLQCRAQGRPNPTIAWAKGGTPLDVHDPHMRATSAGDLYIVGVTSRDDGTYRCTASNKAGSVSASTRLVVTAAPYFITRPENTVELEGSTASLQCRAGGHPAPAIAWTKNGARLPSQDRHIVLPSGTLRILYLKHSDQGQYECQAINVIGVKLARSFLAVRARVPPSITDKPRDQNVRAGQTVNIFCVAVGAPDPVITWIKDNVQVTEGNRFSIADDGTLTIREANKGDEGRYQCAARNSVGVAMSDMILFVQGSTKFAGDKFVNRSIDQAISSVDRALKSSIRKLFRNTQPRSPSDLLALFRFPSPEAQQIARAAEVFERTIQLVHEHVADLEMVNVTSENGERNQHSFFDLLSPAYIKMIANLSGCSAHRRMNNCSDLCFHLNYRSADGTCNNLQHPMWGGSLTPLKRLLRPIYENGFNAPIGWINKNARPSARLVSTELVAAANVTDDKKHTHMLMQWGQFLDHDMDFTVTSLSFSRFSDGADCTATCENQSPCFPIQIPDGDPRIRRARCMQFTRSSSVCGTGTTSVFFSKVTPREQMNQITAFIDASNIYGSSDEDARNLRDLRSKGLLKTSAPIEPNGKPLLPPHRDTPVECLQPHDSPVPCFLAGDHRANEQIGLLSMHTLWMREHNRIASELSRLNPHWTGEKIYHEARKIVGAQLQHITYSAWIPKIVGPKGMARLGPYPGYNPNTDPTIINAFATAAFRFGHGLIKPIINRLNSSFLPIPEGNIPLHKAFFSPYRIVNEGGIDPVLRGLFAEASKSRENSDELVNTELTERLFEMAHAVALDLGALNIQRGRDHALPGYNSWRKLCNLSVAESFDDLKNEISSADIRARLEKLYKDPSNVDLWLAGLLEDLEPGGQVGKVFSCILVEQFKRLRDGDRFWYENPSTFEPAQLTQIRMSSLARVLCDNGDNIQLVQRDVFLRAETHGGYVSCEAIPRMDLRMWKECCDEHCVGGDRTFTLTTGLKRRRKRSAQAENELEVSENIPPQSQHEPKKEPKINSQAEGLHVKEKEAEHIPEQSQTVALKKAEMHRQETVEKLPVNTSGLKVEDIPREPRIVEPASRESSDDELEIEVLEKSRNDENEKVEKQIELIHEKEHVEPEMRHGDQMEHSEESSKMAEKESKTNRDDRSGGNLEMRVQGLEESIKGLMEMVENMRETINTLKQQVRKTG</sequence>
<dbReference type="Pfam" id="PF07679">
    <property type="entry name" value="I-set"/>
    <property type="match status" value="4"/>
</dbReference>
<dbReference type="GO" id="GO:0005576">
    <property type="term" value="C:extracellular region"/>
    <property type="evidence" value="ECO:0007669"/>
    <property type="project" value="UniProtKB-SubCell"/>
</dbReference>
<accession>V9GVF2</accession>
<evidence type="ECO:0000256" key="8">
    <source>
        <dbReference type="ARBA" id="ARBA00022617"/>
    </source>
</evidence>
<keyword evidence="5" id="KW-1003">Cell membrane</keyword>
<keyword evidence="13" id="KW-0106">Calcium</keyword>
<keyword evidence="20" id="KW-0393">Immunoglobulin domain</keyword>
<keyword evidence="11" id="KW-0732">Signal</keyword>
<keyword evidence="10 23" id="KW-0479">Metal-binding</keyword>
<comment type="subcellular location">
    <subcellularLocation>
        <location evidence="3">Cell membrane</location>
    </subcellularLocation>
    <subcellularLocation>
        <location evidence="2">Membrane</location>
        <topology evidence="2">Single-pass membrane protein</topology>
    </subcellularLocation>
    <subcellularLocation>
        <location evidence="4">Secreted</location>
    </subcellularLocation>
</comment>
<keyword evidence="8 23" id="KW-0349">Heme</keyword>
<keyword evidence="6" id="KW-0964">Secreted</keyword>
<dbReference type="SMART" id="SM00408">
    <property type="entry name" value="IGc2"/>
    <property type="match status" value="4"/>
</dbReference>
<evidence type="ECO:0000256" key="3">
    <source>
        <dbReference type="ARBA" id="ARBA00004236"/>
    </source>
</evidence>
<dbReference type="CDD" id="cd00096">
    <property type="entry name" value="Ig"/>
    <property type="match status" value="1"/>
</dbReference>
<dbReference type="Gene3D" id="2.60.40.10">
    <property type="entry name" value="Immunoglobulins"/>
    <property type="match status" value="4"/>
</dbReference>
<dbReference type="SMART" id="SM00369">
    <property type="entry name" value="LRR_TYP"/>
    <property type="match status" value="4"/>
</dbReference>
<dbReference type="InterPro" id="IPR013098">
    <property type="entry name" value="Ig_I-set"/>
</dbReference>
<dbReference type="InterPro" id="IPR019791">
    <property type="entry name" value="Haem_peroxidase_animal"/>
</dbReference>
<evidence type="ECO:0000256" key="9">
    <source>
        <dbReference type="ARBA" id="ARBA00022692"/>
    </source>
</evidence>
<reference evidence="26" key="1">
    <citation type="journal article" date="2014" name="Proc. Natl. Acad. Sci. U.S.A.">
        <title>A unique covalent bond in basement membrane is a primordial innovation for tissue evolution.</title>
        <authorList>
            <consortium name="Aspirnauts"/>
            <person name="Fidler A.L."/>
            <person name="Vanacore R.M."/>
            <person name="Chetyrkin S.V."/>
            <person name="Pedchenko V.K."/>
            <person name="Bhave G."/>
            <person name="Yin V.P."/>
            <person name="Stothers C.L."/>
            <person name="Rose K.L."/>
            <person name="McDonald W.H."/>
            <person name="Clark T.A."/>
            <person name="Borza D.B."/>
            <person name="Steele R.E."/>
            <person name="Ivy M.T."/>
            <person name="Hudson J.K."/>
            <person name="Hudson B.G."/>
        </authorList>
    </citation>
    <scope>NUCLEOTIDE SEQUENCE</scope>
</reference>
<dbReference type="FunFam" id="1.10.640.10:FF:000001">
    <property type="entry name" value="Peroxidasin homolog"/>
    <property type="match status" value="1"/>
</dbReference>
<feature type="domain" description="Ig-like" evidence="25">
    <location>
        <begin position="263"/>
        <end position="349"/>
    </location>
</feature>
<dbReference type="GO" id="GO:0020037">
    <property type="term" value="F:heme binding"/>
    <property type="evidence" value="ECO:0007669"/>
    <property type="project" value="InterPro"/>
</dbReference>
<comment type="similarity">
    <text evidence="21">Belongs to the peroxidase family. XPO subfamily.</text>
</comment>
<dbReference type="SUPFAM" id="SSF52058">
    <property type="entry name" value="L domain-like"/>
    <property type="match status" value="1"/>
</dbReference>
<dbReference type="PROSITE" id="PS50292">
    <property type="entry name" value="PEROXIDASE_3"/>
    <property type="match status" value="1"/>
</dbReference>
<dbReference type="InterPro" id="IPR010255">
    <property type="entry name" value="Haem_peroxidase_sf"/>
</dbReference>
<evidence type="ECO:0000256" key="24">
    <source>
        <dbReference type="SAM" id="MobiDB-lite"/>
    </source>
</evidence>
<feature type="domain" description="Ig-like" evidence="25">
    <location>
        <begin position="541"/>
        <end position="621"/>
    </location>
</feature>
<dbReference type="InterPro" id="IPR036179">
    <property type="entry name" value="Ig-like_dom_sf"/>
</dbReference>
<evidence type="ECO:0000256" key="15">
    <source>
        <dbReference type="ARBA" id="ARBA00023002"/>
    </source>
</evidence>
<evidence type="ECO:0000256" key="22">
    <source>
        <dbReference type="ARBA" id="ARBA00069893"/>
    </source>
</evidence>
<keyword evidence="12" id="KW-0677">Repeat</keyword>
<evidence type="ECO:0000256" key="21">
    <source>
        <dbReference type="ARBA" id="ARBA00061342"/>
    </source>
</evidence>
<dbReference type="CDD" id="cd09826">
    <property type="entry name" value="peroxidasin_like"/>
    <property type="match status" value="1"/>
</dbReference>
<keyword evidence="7" id="KW-0433">Leucine-rich repeat</keyword>
<keyword evidence="9" id="KW-0812">Transmembrane</keyword>
<feature type="non-terminal residue" evidence="26">
    <location>
        <position position="1"/>
    </location>
</feature>
<dbReference type="SMART" id="SM00082">
    <property type="entry name" value="LRRCT"/>
    <property type="match status" value="1"/>
</dbReference>
<keyword evidence="15" id="KW-0560">Oxidoreductase</keyword>
<evidence type="ECO:0000259" key="25">
    <source>
        <dbReference type="PROSITE" id="PS50835"/>
    </source>
</evidence>
<dbReference type="PANTHER" id="PTHR11475:SF58">
    <property type="entry name" value="PEROXIDASIN"/>
    <property type="match status" value="1"/>
</dbReference>
<name>V9GVF2_NEMVE</name>
<dbReference type="GO" id="GO:0005886">
    <property type="term" value="C:plasma membrane"/>
    <property type="evidence" value="ECO:0007669"/>
    <property type="project" value="UniProtKB-SubCell"/>
</dbReference>
<evidence type="ECO:0000256" key="2">
    <source>
        <dbReference type="ARBA" id="ARBA00004167"/>
    </source>
</evidence>
<evidence type="ECO:0000256" key="5">
    <source>
        <dbReference type="ARBA" id="ARBA00022475"/>
    </source>
</evidence>
<dbReference type="Gene3D" id="1.10.640.10">
    <property type="entry name" value="Haem peroxidase domain superfamily, animal type"/>
    <property type="match status" value="1"/>
</dbReference>
<keyword evidence="18" id="KW-1015">Disulfide bond</keyword>
<dbReference type="InterPro" id="IPR013783">
    <property type="entry name" value="Ig-like_fold"/>
</dbReference>
<dbReference type="PROSITE" id="PS50835">
    <property type="entry name" value="IG_LIKE"/>
    <property type="match status" value="4"/>
</dbReference>
<keyword evidence="19" id="KW-0325">Glycoprotein</keyword>
<dbReference type="InterPro" id="IPR001611">
    <property type="entry name" value="Leu-rich_rpt"/>
</dbReference>
<dbReference type="InterPro" id="IPR003591">
    <property type="entry name" value="Leu-rich_rpt_typical-subtyp"/>
</dbReference>
<proteinExistence type="evidence at transcript level"/>
<feature type="region of interest" description="Disordered" evidence="24">
    <location>
        <begin position="1348"/>
        <end position="1383"/>
    </location>
</feature>
<dbReference type="PANTHER" id="PTHR11475">
    <property type="entry name" value="OXIDASE/PEROXIDASE"/>
    <property type="match status" value="1"/>
</dbReference>
<feature type="domain" description="Ig-like" evidence="25">
    <location>
        <begin position="449"/>
        <end position="529"/>
    </location>
</feature>
<feature type="binding site" description="axial binding residue" evidence="23">
    <location>
        <position position="1087"/>
    </location>
    <ligand>
        <name>heme b</name>
        <dbReference type="ChEBI" id="CHEBI:60344"/>
    </ligand>
    <ligandPart>
        <name>Fe</name>
        <dbReference type="ChEBI" id="CHEBI:18248"/>
    </ligandPart>
</feature>
<dbReference type="InterPro" id="IPR034824">
    <property type="entry name" value="Peroxidasin_peroxidase"/>
</dbReference>